<dbReference type="GO" id="GO:0004222">
    <property type="term" value="F:metalloendopeptidase activity"/>
    <property type="evidence" value="ECO:0007669"/>
    <property type="project" value="InterPro"/>
</dbReference>
<dbReference type="STRING" id="63186.ZOBELLIA_3677"/>
<evidence type="ECO:0000256" key="9">
    <source>
        <dbReference type="ARBA" id="ARBA00023049"/>
    </source>
</evidence>
<evidence type="ECO:0000256" key="14">
    <source>
        <dbReference type="SAM" id="Phobius"/>
    </source>
</evidence>
<dbReference type="AlphaFoldDB" id="G0L7Y1"/>
<feature type="transmembrane region" description="Helical" evidence="14">
    <location>
        <begin position="146"/>
        <end position="166"/>
    </location>
</feature>
<keyword evidence="8 14" id="KW-1133">Transmembrane helix</keyword>
<reference evidence="17 18" key="2">
    <citation type="journal article" date="2012" name="Environ. Microbiol.">
        <title>Characterization of the first alginolytic operons in a marine bacterium: from their emergence in marine Flavobacteriia to their independent transfers to marine Proteobacteria and human gut Bacteroides.</title>
        <authorList>
            <person name="Thomas F."/>
            <person name="Barbeyron T."/>
            <person name="Tonon T."/>
            <person name="Genicot S."/>
            <person name="Czjzek M."/>
            <person name="Michel G."/>
        </authorList>
    </citation>
    <scope>NUCLEOTIDE SEQUENCE [LARGE SCALE GENOMIC DNA]</scope>
    <source>
        <strain evidence="18">DSM 12802 / CCUG 47099 / CIP 106680 / NCIMB 13871 / Dsij</strain>
    </source>
</reference>
<feature type="binding site" evidence="12">
    <location>
        <position position="352"/>
    </location>
    <ligand>
        <name>Zn(2+)</name>
        <dbReference type="ChEBI" id="CHEBI:29105"/>
        <note>catalytic</note>
    </ligand>
</feature>
<organism evidence="17 18">
    <name type="scientific">Zobellia galactanivorans (strain DSM 12802 / CCUG 47099 / CIP 106680 / NCIMB 13871 / Dsij)</name>
    <dbReference type="NCBI Taxonomy" id="63186"/>
    <lineage>
        <taxon>Bacteria</taxon>
        <taxon>Pseudomonadati</taxon>
        <taxon>Bacteroidota</taxon>
        <taxon>Flavobacteriia</taxon>
        <taxon>Flavobacteriales</taxon>
        <taxon>Flavobacteriaceae</taxon>
        <taxon>Zobellia</taxon>
    </lineage>
</organism>
<dbReference type="PATRIC" id="fig|63186.3.peg.3593"/>
<reference evidence="18" key="1">
    <citation type="submission" date="2009-07" db="EMBL/GenBank/DDBJ databases">
        <title>Complete genome sequence of Zobellia galactanivorans Dsij.</title>
        <authorList>
            <consortium name="Genoscope - CEA"/>
        </authorList>
    </citation>
    <scope>NUCLEOTIDE SEQUENCE [LARGE SCALE GENOMIC DNA]</scope>
    <source>
        <strain evidence="18">DSM 12802 / CCUG 47099 / CIP 106680 / NCIMB 13871 / Dsij</strain>
    </source>
</reference>
<feature type="transmembrane region" description="Helical" evidence="14">
    <location>
        <begin position="98"/>
        <end position="125"/>
    </location>
</feature>
<evidence type="ECO:0000256" key="11">
    <source>
        <dbReference type="PIRSR" id="PIRSR627057-1"/>
    </source>
</evidence>
<evidence type="ECO:0000313" key="17">
    <source>
        <dbReference type="EMBL" id="CAZ97815.1"/>
    </source>
</evidence>
<dbReference type="OrthoDB" id="9781930at2"/>
<keyword evidence="7 12" id="KW-0862">Zinc</keyword>
<feature type="transmembrane region" description="Helical" evidence="14">
    <location>
        <begin position="284"/>
        <end position="305"/>
    </location>
</feature>
<dbReference type="InterPro" id="IPR001915">
    <property type="entry name" value="Peptidase_M48"/>
</dbReference>
<keyword evidence="10 14" id="KW-0472">Membrane</keyword>
<evidence type="ECO:0000259" key="15">
    <source>
        <dbReference type="Pfam" id="PF01435"/>
    </source>
</evidence>
<dbReference type="CDD" id="cd07343">
    <property type="entry name" value="M48A_Zmpste24p_like"/>
    <property type="match status" value="1"/>
</dbReference>
<keyword evidence="4 12" id="KW-0479">Metal-binding</keyword>
<dbReference type="GO" id="GO:0071586">
    <property type="term" value="P:CAAX-box protein processing"/>
    <property type="evidence" value="ECO:0007669"/>
    <property type="project" value="InterPro"/>
</dbReference>
<dbReference type="EMBL" id="FP476056">
    <property type="protein sequence ID" value="CAZ97815.1"/>
    <property type="molecule type" value="Genomic_DNA"/>
</dbReference>
<evidence type="ECO:0000256" key="2">
    <source>
        <dbReference type="ARBA" id="ARBA00022670"/>
    </source>
</evidence>
<dbReference type="RefSeq" id="WP_013995005.1">
    <property type="nucleotide sequence ID" value="NC_015844.1"/>
</dbReference>
<dbReference type="Pfam" id="PF16491">
    <property type="entry name" value="Peptidase_M48_N"/>
    <property type="match status" value="1"/>
</dbReference>
<dbReference type="InterPro" id="IPR027057">
    <property type="entry name" value="CAXX_Prtase_1"/>
</dbReference>
<dbReference type="EC" id="3.4.24.84" evidence="17"/>
<feature type="active site" evidence="11">
    <location>
        <position position="275"/>
    </location>
</feature>
<feature type="domain" description="CAAX prenyl protease 1 N-terminal" evidence="16">
    <location>
        <begin position="24"/>
        <end position="201"/>
    </location>
</feature>
<evidence type="ECO:0000256" key="13">
    <source>
        <dbReference type="RuleBase" id="RU003983"/>
    </source>
</evidence>
<evidence type="ECO:0000256" key="1">
    <source>
        <dbReference type="ARBA" id="ARBA00004477"/>
    </source>
</evidence>
<dbReference type="FunFam" id="3.30.2010.10:FF:000002">
    <property type="entry name" value="CAAX prenyl protease"/>
    <property type="match status" value="1"/>
</dbReference>
<keyword evidence="5 13" id="KW-0378">Hydrolase</keyword>
<feature type="binding site" evidence="12">
    <location>
        <position position="274"/>
    </location>
    <ligand>
        <name>Zn(2+)</name>
        <dbReference type="ChEBI" id="CHEBI:29105"/>
        <note>catalytic</note>
    </ligand>
</feature>
<evidence type="ECO:0000256" key="12">
    <source>
        <dbReference type="PIRSR" id="PIRSR627057-2"/>
    </source>
</evidence>
<protein>
    <submittedName>
        <fullName evidence="17">CAAX prenyl protease 1</fullName>
        <ecNumber evidence="17">3.4.24.84</ecNumber>
    </submittedName>
</protein>
<dbReference type="GO" id="GO:0046872">
    <property type="term" value="F:metal ion binding"/>
    <property type="evidence" value="ECO:0007669"/>
    <property type="project" value="UniProtKB-KW"/>
</dbReference>
<dbReference type="Gene3D" id="3.30.2010.10">
    <property type="entry name" value="Metalloproteases ('zincins'), catalytic domain"/>
    <property type="match status" value="1"/>
</dbReference>
<evidence type="ECO:0000256" key="5">
    <source>
        <dbReference type="ARBA" id="ARBA00022801"/>
    </source>
</evidence>
<name>G0L7Y1_ZOBGA</name>
<feature type="transmembrane region" description="Helical" evidence="14">
    <location>
        <begin position="6"/>
        <end position="25"/>
    </location>
</feature>
<dbReference type="InterPro" id="IPR032456">
    <property type="entry name" value="Peptidase_M48_N"/>
</dbReference>
<keyword evidence="9 13" id="KW-0482">Metalloprotease</keyword>
<dbReference type="HOGENOM" id="CLU_025947_3_3_10"/>
<evidence type="ECO:0000313" key="18">
    <source>
        <dbReference type="Proteomes" id="UP000008898"/>
    </source>
</evidence>
<proteinExistence type="inferred from homology"/>
<comment type="similarity">
    <text evidence="13">Belongs to the peptidase M48 family.</text>
</comment>
<keyword evidence="6" id="KW-0256">Endoplasmic reticulum</keyword>
<evidence type="ECO:0000256" key="6">
    <source>
        <dbReference type="ARBA" id="ARBA00022824"/>
    </source>
</evidence>
<feature type="binding site" evidence="12">
    <location>
        <position position="278"/>
    </location>
    <ligand>
        <name>Zn(2+)</name>
        <dbReference type="ChEBI" id="CHEBI:29105"/>
        <note>catalytic</note>
    </ligand>
</feature>
<comment type="subcellular location">
    <subcellularLocation>
        <location evidence="1">Endoplasmic reticulum membrane</location>
        <topology evidence="1">Multi-pass membrane protein</topology>
    </subcellularLocation>
</comment>
<keyword evidence="18" id="KW-1185">Reference proteome</keyword>
<dbReference type="PANTHER" id="PTHR10120">
    <property type="entry name" value="CAAX PRENYL PROTEASE 1"/>
    <property type="match status" value="1"/>
</dbReference>
<evidence type="ECO:0000256" key="10">
    <source>
        <dbReference type="ARBA" id="ARBA00023136"/>
    </source>
</evidence>
<dbReference type="Proteomes" id="UP000008898">
    <property type="component" value="Chromosome"/>
</dbReference>
<evidence type="ECO:0000256" key="7">
    <source>
        <dbReference type="ARBA" id="ARBA00022833"/>
    </source>
</evidence>
<gene>
    <name evidence="17" type="ordered locus">zobellia_3677</name>
</gene>
<evidence type="ECO:0000256" key="4">
    <source>
        <dbReference type="ARBA" id="ARBA00022723"/>
    </source>
</evidence>
<dbReference type="Pfam" id="PF01435">
    <property type="entry name" value="Peptidase_M48"/>
    <property type="match status" value="1"/>
</dbReference>
<evidence type="ECO:0000256" key="8">
    <source>
        <dbReference type="ARBA" id="ARBA00022989"/>
    </source>
</evidence>
<evidence type="ECO:0000256" key="3">
    <source>
        <dbReference type="ARBA" id="ARBA00022692"/>
    </source>
</evidence>
<feature type="domain" description="Peptidase M48" evidence="15">
    <location>
        <begin position="204"/>
        <end position="407"/>
    </location>
</feature>
<dbReference type="KEGG" id="zga:ZOBELLIA_3677"/>
<sequence length="408" mass="46643">MSMLFYIIITILVLQFIIETVLDYLNSKRYNDPIPEELNDVFDETEYKKSQAYKKTNYRFGLITSSFSFLLTIGFLIFGGFEWIDQWVRTITDQAIPMALLFFGVIMIGSDVVTLPLSYYSTFVIEEKFGFNKTTKGTFFLDKIKGWAMTVVVGGLLLSVIIWFFQWTGTSFWIYAWALITLFTVFMNLFYSKLIVPLFNKQTPLEDGSLKTKIESFAKNVGFELNNIFVIDGSKRSTKANAYFSGFGKEKRVTLYDTLIKDLEEEEIVAVLAHEVGHYKKKHIIFNLIASILLTGLTLFVLSLFVNNPDVSMAIGVSRPSFHAALIGFAILYSPISEITGLIMNHFSRKFEYQADDYAKATYAATPLITSLKKLSKNSLSNLTPHPAFVFMHYSHPTLLQRIQNLKR</sequence>
<accession>G0L7Y1</accession>
<keyword evidence="3 14" id="KW-0812">Transmembrane</keyword>
<feature type="transmembrane region" description="Helical" evidence="14">
    <location>
        <begin position="172"/>
        <end position="191"/>
    </location>
</feature>
<keyword evidence="2 13" id="KW-0645">Protease</keyword>
<feature type="transmembrane region" description="Helical" evidence="14">
    <location>
        <begin position="325"/>
        <end position="344"/>
    </location>
</feature>
<comment type="cofactor">
    <cofactor evidence="12 13">
        <name>Zn(2+)</name>
        <dbReference type="ChEBI" id="CHEBI:29105"/>
    </cofactor>
    <text evidence="12 13">Binds 1 zinc ion per subunit.</text>
</comment>
<evidence type="ECO:0000259" key="16">
    <source>
        <dbReference type="Pfam" id="PF16491"/>
    </source>
</evidence>
<feature type="transmembrane region" description="Helical" evidence="14">
    <location>
        <begin position="58"/>
        <end position="78"/>
    </location>
</feature>
<feature type="active site" description="Proton donor" evidence="11">
    <location>
        <position position="356"/>
    </location>
</feature>